<dbReference type="SMART" id="SM00580">
    <property type="entry name" value="PUG"/>
    <property type="match status" value="1"/>
</dbReference>
<feature type="domain" description="UBX" evidence="3">
    <location>
        <begin position="360"/>
        <end position="444"/>
    </location>
</feature>
<protein>
    <recommendedName>
        <fullName evidence="3">UBX domain-containing protein</fullName>
    </recommendedName>
</protein>
<dbReference type="PANTHER" id="PTHR47694:SF1">
    <property type="entry name" value="PLANT UBX DOMAIN-CONTAINING PROTEIN 2"/>
    <property type="match status" value="1"/>
</dbReference>
<dbReference type="CDD" id="cd09212">
    <property type="entry name" value="PUB"/>
    <property type="match status" value="1"/>
</dbReference>
<keyword evidence="1" id="KW-0833">Ubl conjugation pathway</keyword>
<evidence type="ECO:0000313" key="5">
    <source>
        <dbReference type="Proteomes" id="UP001174677"/>
    </source>
</evidence>
<dbReference type="InterPro" id="IPR036339">
    <property type="entry name" value="PUB-like_dom_sf"/>
</dbReference>
<dbReference type="SUPFAM" id="SSF143503">
    <property type="entry name" value="PUG domain-like"/>
    <property type="match status" value="1"/>
</dbReference>
<organism evidence="4 5">
    <name type="scientific">Hevea brasiliensis</name>
    <name type="common">Para rubber tree</name>
    <name type="synonym">Siphonia brasiliensis</name>
    <dbReference type="NCBI Taxonomy" id="3981"/>
    <lineage>
        <taxon>Eukaryota</taxon>
        <taxon>Viridiplantae</taxon>
        <taxon>Streptophyta</taxon>
        <taxon>Embryophyta</taxon>
        <taxon>Tracheophyta</taxon>
        <taxon>Spermatophyta</taxon>
        <taxon>Magnoliopsida</taxon>
        <taxon>eudicotyledons</taxon>
        <taxon>Gunneridae</taxon>
        <taxon>Pentapetalae</taxon>
        <taxon>rosids</taxon>
        <taxon>fabids</taxon>
        <taxon>Malpighiales</taxon>
        <taxon>Euphorbiaceae</taxon>
        <taxon>Crotonoideae</taxon>
        <taxon>Micrandreae</taxon>
        <taxon>Hevea</taxon>
    </lineage>
</organism>
<feature type="region of interest" description="Disordered" evidence="2">
    <location>
        <begin position="15"/>
        <end position="105"/>
    </location>
</feature>
<feature type="compositionally biased region" description="Low complexity" evidence="2">
    <location>
        <begin position="59"/>
        <end position="77"/>
    </location>
</feature>
<dbReference type="PROSITE" id="PS50033">
    <property type="entry name" value="UBX"/>
    <property type="match status" value="1"/>
</dbReference>
<evidence type="ECO:0000313" key="4">
    <source>
        <dbReference type="EMBL" id="KAJ9135731.1"/>
    </source>
</evidence>
<comment type="caution">
    <text evidence="4">The sequence shown here is derived from an EMBL/GenBank/DDBJ whole genome shotgun (WGS) entry which is preliminary data.</text>
</comment>
<dbReference type="PANTHER" id="PTHR47694">
    <property type="entry name" value="PLANT UBX DOMAIN-CONTAINING PROTEIN 2"/>
    <property type="match status" value="1"/>
</dbReference>
<evidence type="ECO:0000259" key="3">
    <source>
        <dbReference type="PROSITE" id="PS50033"/>
    </source>
</evidence>
<dbReference type="InterPro" id="IPR001012">
    <property type="entry name" value="UBX_dom"/>
</dbReference>
<dbReference type="Gene3D" id="1.20.58.2190">
    <property type="match status" value="1"/>
</dbReference>
<evidence type="ECO:0000256" key="2">
    <source>
        <dbReference type="SAM" id="MobiDB-lite"/>
    </source>
</evidence>
<dbReference type="InterPro" id="IPR029071">
    <property type="entry name" value="Ubiquitin-like_domsf"/>
</dbReference>
<accession>A0ABQ9KFS4</accession>
<name>A0ABQ9KFS4_HEVBR</name>
<gene>
    <name evidence="4" type="ORF">P3X46_032883</name>
</gene>
<proteinExistence type="predicted"/>
<keyword evidence="5" id="KW-1185">Reference proteome</keyword>
<reference evidence="4 5" key="1">
    <citation type="journal article" date="2023" name="Plant Biotechnol. J.">
        <title>Chromosome-level wild Hevea brasiliensis genome provides new tools for genomic-assisted breeding and valuable loci to elevate rubber yield.</title>
        <authorList>
            <person name="Cheng H."/>
            <person name="Song X."/>
            <person name="Hu Y."/>
            <person name="Wu T."/>
            <person name="Yang Q."/>
            <person name="An Z."/>
            <person name="Feng S."/>
            <person name="Deng Z."/>
            <person name="Wu W."/>
            <person name="Zeng X."/>
            <person name="Tu M."/>
            <person name="Wang X."/>
            <person name="Huang H."/>
        </authorList>
    </citation>
    <scope>NUCLEOTIDE SEQUENCE [LARGE SCALE GENOMIC DNA]</scope>
    <source>
        <strain evidence="4">MT/VB/25A 57/8</strain>
    </source>
</reference>
<dbReference type="Pfam" id="PF09409">
    <property type="entry name" value="PUB"/>
    <property type="match status" value="1"/>
</dbReference>
<dbReference type="Gene3D" id="3.10.20.90">
    <property type="entry name" value="Phosphatidylinositol 3-kinase Catalytic Subunit, Chain A, domain 1"/>
    <property type="match status" value="1"/>
</dbReference>
<dbReference type="InterPro" id="IPR018997">
    <property type="entry name" value="PUB_domain"/>
</dbReference>
<dbReference type="SUPFAM" id="SSF54236">
    <property type="entry name" value="Ubiquitin-like"/>
    <property type="match status" value="1"/>
</dbReference>
<sequence>MDDMKGKFKGFMKKVNTQLSSSSSGKFKGHGRVLGGASSSSSGPTNPVHARYSQPINQKPTPTTSSLNSSSNSKPLPQKTPKFDQNKPDPLNNSTPNRKPADEFYPFDSLITSGKRSQNGYSLNVFECPICGQSYKSEEEVSMHVESCANKNNNNGSVDEGNVTGESSSGELQASVGAYLSGKPPAGSVEVALRLFRNVVREPDNAKFRKIRMGNPKIREAISEVTGGVELLECIGFELKDEGGEIWAVMEVPNEERMRLINEVIGLLEPRKVEEEMQKVEVAPAGTEEQVEPKKIDRQIRVFFSVPENVAAKIELPDSFYNLSLEELKREADARKKKIAESQLLIPKSYKEKQAKAARKRYRRTLIRFQFPDGVLLQAVFAPWEPTSALYKFVSTSLKDPNLEFELLDPVMVKRQVIPHFPAAGERISTLEDEDLVPSALIKFRPIETESSVFTGLCNELLEISEPLN</sequence>
<dbReference type="EMBL" id="JARPOI010000018">
    <property type="protein sequence ID" value="KAJ9135731.1"/>
    <property type="molecule type" value="Genomic_DNA"/>
</dbReference>
<evidence type="ECO:0000256" key="1">
    <source>
        <dbReference type="ARBA" id="ARBA00022786"/>
    </source>
</evidence>
<dbReference type="Proteomes" id="UP001174677">
    <property type="component" value="Chromosome 18"/>
</dbReference>